<organism evidence="2 3">
    <name type="scientific">Quercus suber</name>
    <name type="common">Cork oak</name>
    <dbReference type="NCBI Taxonomy" id="58331"/>
    <lineage>
        <taxon>Eukaryota</taxon>
        <taxon>Viridiplantae</taxon>
        <taxon>Streptophyta</taxon>
        <taxon>Embryophyta</taxon>
        <taxon>Tracheophyta</taxon>
        <taxon>Spermatophyta</taxon>
        <taxon>Magnoliopsida</taxon>
        <taxon>eudicotyledons</taxon>
        <taxon>Gunneridae</taxon>
        <taxon>Pentapetalae</taxon>
        <taxon>rosids</taxon>
        <taxon>fabids</taxon>
        <taxon>Fagales</taxon>
        <taxon>Fagaceae</taxon>
        <taxon>Quercus</taxon>
    </lineage>
</organism>
<keyword evidence="3" id="KW-1185">Reference proteome</keyword>
<comment type="caution">
    <text evidence="2">The sequence shown here is derived from an EMBL/GenBank/DDBJ whole genome shotgun (WGS) entry which is preliminary data.</text>
</comment>
<dbReference type="InterPro" id="IPR014729">
    <property type="entry name" value="Rossmann-like_a/b/a_fold"/>
</dbReference>
<dbReference type="InterPro" id="IPR006016">
    <property type="entry name" value="UspA"/>
</dbReference>
<dbReference type="Gene3D" id="3.40.50.620">
    <property type="entry name" value="HUPs"/>
    <property type="match status" value="1"/>
</dbReference>
<proteinExistence type="predicted"/>
<gene>
    <name evidence="2" type="ORF">CFP56_035576</name>
</gene>
<dbReference type="EMBL" id="PKMF04000634">
    <property type="protein sequence ID" value="KAK7823403.1"/>
    <property type="molecule type" value="Genomic_DNA"/>
</dbReference>
<accession>A0AAW0J9T9</accession>
<name>A0AAW0J9T9_QUESU</name>
<dbReference type="Pfam" id="PF00582">
    <property type="entry name" value="Usp"/>
    <property type="match status" value="1"/>
</dbReference>
<dbReference type="Proteomes" id="UP000237347">
    <property type="component" value="Unassembled WGS sequence"/>
</dbReference>
<dbReference type="SUPFAM" id="SSF52402">
    <property type="entry name" value="Adenine nucleotide alpha hydrolases-like"/>
    <property type="match status" value="1"/>
</dbReference>
<protein>
    <recommendedName>
        <fullName evidence="1">UspA domain-containing protein</fullName>
    </recommendedName>
</protein>
<feature type="domain" description="UspA" evidence="1">
    <location>
        <begin position="39"/>
        <end position="60"/>
    </location>
</feature>
<evidence type="ECO:0000313" key="3">
    <source>
        <dbReference type="Proteomes" id="UP000237347"/>
    </source>
</evidence>
<evidence type="ECO:0000259" key="1">
    <source>
        <dbReference type="Pfam" id="PF00582"/>
    </source>
</evidence>
<dbReference type="AlphaFoldDB" id="A0AAW0J9T9"/>
<reference evidence="2 3" key="1">
    <citation type="journal article" date="2018" name="Sci. Data">
        <title>The draft genome sequence of cork oak.</title>
        <authorList>
            <person name="Ramos A.M."/>
            <person name="Usie A."/>
            <person name="Barbosa P."/>
            <person name="Barros P.M."/>
            <person name="Capote T."/>
            <person name="Chaves I."/>
            <person name="Simoes F."/>
            <person name="Abreu I."/>
            <person name="Carrasquinho I."/>
            <person name="Faro C."/>
            <person name="Guimaraes J.B."/>
            <person name="Mendonca D."/>
            <person name="Nobrega F."/>
            <person name="Rodrigues L."/>
            <person name="Saibo N.J.M."/>
            <person name="Varela M.C."/>
            <person name="Egas C."/>
            <person name="Matos J."/>
            <person name="Miguel C.M."/>
            <person name="Oliveira M.M."/>
            <person name="Ricardo C.P."/>
            <person name="Goncalves S."/>
        </authorList>
    </citation>
    <scope>NUCLEOTIDE SEQUENCE [LARGE SCALE GENOMIC DNA]</scope>
    <source>
        <strain evidence="3">cv. HL8</strain>
    </source>
</reference>
<sequence length="65" mass="7439">APLGLDRYLVQWLSFAQQDGMCFQVILFRPWKNMAVTWALLGSVSDYCAKHVKCPVVIVKHTDDK</sequence>
<feature type="non-terminal residue" evidence="2">
    <location>
        <position position="1"/>
    </location>
</feature>
<evidence type="ECO:0000313" key="2">
    <source>
        <dbReference type="EMBL" id="KAK7823403.1"/>
    </source>
</evidence>